<protein>
    <recommendedName>
        <fullName evidence="8 9">Ammonium transporter</fullName>
    </recommendedName>
</protein>
<sequence>MFDPGSTGFMILGAMLVFLMTPALAFFYGGLSRRKNVLNTMFMSIAVIGFVGVLWIVAGWSFAYGGDGSCPFFGGFDQIFCVGLLDNMLGGSDLALSHDTYPVLVDVAFQAAFAIITIAIITGSLAGRMKFGAVLAFISIWLLLVYAPLAHMVWGGDGSLIGDTIGALDFAGGDVVHISSGLTGLILCVLLGKRRGYGMMSYRPHNIPFVALGASLLWFGWFGFNGASAFAADGVAALAFLNTMVAPAAAMISWMLVERLRSGKATLVGACTGIVAGLVVITPAAGFVDVWAAVVMGLIVSPICYSAMAFLKPKLGYDDALDAFGCHGIGGMVGGVLTGIFCVPDLSWTDFGGLLYTGDPTLLIAQIEGILITIVFVAVMSVIIGLVVKVLFKGSLRVSVEEEAEGLDAREHGESAYPAFNGLD</sequence>
<dbReference type="PROSITE" id="PS01219">
    <property type="entry name" value="AMMONIUM_TRANSP"/>
    <property type="match status" value="1"/>
</dbReference>
<keyword evidence="6 9" id="KW-0472">Membrane</keyword>
<reference evidence="11 12" key="1">
    <citation type="journal article" date="2018" name="Elife">
        <title>Discovery and characterization of a prevalent human gut bacterial enzyme sufficient for the inactivation of a family of plant toxins.</title>
        <authorList>
            <person name="Koppel N."/>
            <person name="Bisanz J.E."/>
            <person name="Pandelia M.E."/>
            <person name="Turnbaugh P.J."/>
            <person name="Balskus E.P."/>
        </authorList>
    </citation>
    <scope>NUCLEOTIDE SEQUENCE [LARGE SCALE GENOMIC DNA]</scope>
    <source>
        <strain evidence="11 12">OB21 GAM31</strain>
    </source>
</reference>
<comment type="similarity">
    <text evidence="2 9">Belongs to the ammonia transporter channel (TC 1.A.11.2) family.</text>
</comment>
<dbReference type="InterPro" id="IPR024041">
    <property type="entry name" value="NH4_transpt_AmtB-like_dom"/>
</dbReference>
<evidence type="ECO:0000256" key="2">
    <source>
        <dbReference type="ARBA" id="ARBA00005887"/>
    </source>
</evidence>
<proteinExistence type="inferred from homology"/>
<evidence type="ECO:0000256" key="8">
    <source>
        <dbReference type="ARBA" id="ARBA00050025"/>
    </source>
</evidence>
<dbReference type="Gene3D" id="1.10.3430.10">
    <property type="entry name" value="Ammonium transporter AmtB like domains"/>
    <property type="match status" value="1"/>
</dbReference>
<evidence type="ECO:0000256" key="5">
    <source>
        <dbReference type="ARBA" id="ARBA00022989"/>
    </source>
</evidence>
<feature type="transmembrane region" description="Helical" evidence="9">
    <location>
        <begin position="290"/>
        <end position="311"/>
    </location>
</feature>
<dbReference type="PANTHER" id="PTHR43029:SF10">
    <property type="entry name" value="AMMONIUM TRANSPORTER MEP2"/>
    <property type="match status" value="1"/>
</dbReference>
<dbReference type="InterPro" id="IPR001905">
    <property type="entry name" value="Ammonium_transpt"/>
</dbReference>
<feature type="transmembrane region" description="Helical" evidence="9">
    <location>
        <begin position="323"/>
        <end position="343"/>
    </location>
</feature>
<dbReference type="NCBIfam" id="TIGR00836">
    <property type="entry name" value="amt"/>
    <property type="match status" value="1"/>
</dbReference>
<dbReference type="PANTHER" id="PTHR43029">
    <property type="entry name" value="AMMONIUM TRANSPORTER MEP2"/>
    <property type="match status" value="1"/>
</dbReference>
<feature type="transmembrane region" description="Helical" evidence="9">
    <location>
        <begin position="175"/>
        <end position="192"/>
    </location>
</feature>
<feature type="transmembrane region" description="Helical" evidence="9">
    <location>
        <begin position="41"/>
        <end position="63"/>
    </location>
</feature>
<feature type="transmembrane region" description="Helical" evidence="9">
    <location>
        <begin position="133"/>
        <end position="155"/>
    </location>
</feature>
<dbReference type="GO" id="GO:0005886">
    <property type="term" value="C:plasma membrane"/>
    <property type="evidence" value="ECO:0007669"/>
    <property type="project" value="UniProtKB-SubCell"/>
</dbReference>
<evidence type="ECO:0000256" key="4">
    <source>
        <dbReference type="ARBA" id="ARBA00022692"/>
    </source>
</evidence>
<keyword evidence="4 9" id="KW-0812">Transmembrane</keyword>
<organism evidence="11 12">
    <name type="scientific">Slackia isoflavoniconvertens</name>
    <dbReference type="NCBI Taxonomy" id="572010"/>
    <lineage>
        <taxon>Bacteria</taxon>
        <taxon>Bacillati</taxon>
        <taxon>Actinomycetota</taxon>
        <taxon>Coriobacteriia</taxon>
        <taxon>Eggerthellales</taxon>
        <taxon>Eggerthellaceae</taxon>
        <taxon>Slackia</taxon>
    </lineage>
</organism>
<keyword evidence="3 9" id="KW-0813">Transport</keyword>
<evidence type="ECO:0000256" key="3">
    <source>
        <dbReference type="ARBA" id="ARBA00022448"/>
    </source>
</evidence>
<evidence type="ECO:0000313" key="11">
    <source>
        <dbReference type="EMBL" id="RDB61125.1"/>
    </source>
</evidence>
<comment type="caution">
    <text evidence="11">The sequence shown here is derived from an EMBL/GenBank/DDBJ whole genome shotgun (WGS) entry which is preliminary data.</text>
</comment>
<feature type="domain" description="Ammonium transporter AmtB-like" evidence="10">
    <location>
        <begin position="9"/>
        <end position="417"/>
    </location>
</feature>
<dbReference type="Pfam" id="PF00909">
    <property type="entry name" value="Ammonium_transp"/>
    <property type="match status" value="1"/>
</dbReference>
<comment type="subcellular location">
    <subcellularLocation>
        <location evidence="9">Cell membrane</location>
        <topology evidence="9">Multi-pass membrane protein</topology>
    </subcellularLocation>
    <subcellularLocation>
        <location evidence="1">Membrane</location>
        <topology evidence="1">Multi-pass membrane protein</topology>
    </subcellularLocation>
</comment>
<evidence type="ECO:0000256" key="7">
    <source>
        <dbReference type="ARBA" id="ARBA00023177"/>
    </source>
</evidence>
<feature type="transmembrane region" description="Helical" evidence="9">
    <location>
        <begin position="264"/>
        <end position="284"/>
    </location>
</feature>
<feature type="transmembrane region" description="Helical" evidence="9">
    <location>
        <begin position="6"/>
        <end position="29"/>
    </location>
</feature>
<feature type="transmembrane region" description="Helical" evidence="9">
    <location>
        <begin position="236"/>
        <end position="257"/>
    </location>
</feature>
<evidence type="ECO:0000256" key="9">
    <source>
        <dbReference type="RuleBase" id="RU362002"/>
    </source>
</evidence>
<dbReference type="SUPFAM" id="SSF111352">
    <property type="entry name" value="Ammonium transporter"/>
    <property type="match status" value="1"/>
</dbReference>
<dbReference type="EMBL" id="PPTO01000001">
    <property type="protein sequence ID" value="RDB61125.1"/>
    <property type="molecule type" value="Genomic_DNA"/>
</dbReference>
<name>A0A369LSI4_9ACTN</name>
<keyword evidence="5 9" id="KW-1133">Transmembrane helix</keyword>
<dbReference type="InterPro" id="IPR018047">
    <property type="entry name" value="Ammonium_transpt_CS"/>
</dbReference>
<dbReference type="InterPro" id="IPR029020">
    <property type="entry name" value="Ammonium/urea_transptr"/>
</dbReference>
<dbReference type="Proteomes" id="UP000253975">
    <property type="component" value="Unassembled WGS sequence"/>
</dbReference>
<dbReference type="GO" id="GO:0008519">
    <property type="term" value="F:ammonium channel activity"/>
    <property type="evidence" value="ECO:0007669"/>
    <property type="project" value="InterPro"/>
</dbReference>
<evidence type="ECO:0000256" key="6">
    <source>
        <dbReference type="ARBA" id="ARBA00023136"/>
    </source>
</evidence>
<feature type="transmembrane region" description="Helical" evidence="9">
    <location>
        <begin position="204"/>
        <end position="224"/>
    </location>
</feature>
<dbReference type="AlphaFoldDB" id="A0A369LSI4"/>
<feature type="transmembrane region" description="Helical" evidence="9">
    <location>
        <begin position="363"/>
        <end position="388"/>
    </location>
</feature>
<gene>
    <name evidence="11" type="ORF">C1881_00970</name>
</gene>
<dbReference type="RefSeq" id="WP_114614668.1">
    <property type="nucleotide sequence ID" value="NZ_PPTO01000001.1"/>
</dbReference>
<evidence type="ECO:0000313" key="12">
    <source>
        <dbReference type="Proteomes" id="UP000253975"/>
    </source>
</evidence>
<keyword evidence="7 9" id="KW-0924">Ammonia transport</keyword>
<feature type="transmembrane region" description="Helical" evidence="9">
    <location>
        <begin position="107"/>
        <end position="126"/>
    </location>
</feature>
<evidence type="ECO:0000259" key="10">
    <source>
        <dbReference type="Pfam" id="PF00909"/>
    </source>
</evidence>
<accession>A0A369LSI4</accession>
<evidence type="ECO:0000256" key="1">
    <source>
        <dbReference type="ARBA" id="ARBA00004141"/>
    </source>
</evidence>